<dbReference type="InterPro" id="IPR002885">
    <property type="entry name" value="PPR_rpt"/>
</dbReference>
<gene>
    <name evidence="6" type="primary">PCMP-E76_11</name>
    <name evidence="6" type="ORF">CK203_021913</name>
</gene>
<keyword evidence="4" id="KW-0496">Mitochondrion</keyword>
<feature type="repeat" description="PPR" evidence="5">
    <location>
        <begin position="166"/>
        <end position="200"/>
    </location>
</feature>
<evidence type="ECO:0000256" key="4">
    <source>
        <dbReference type="ARBA" id="ARBA00023128"/>
    </source>
</evidence>
<dbReference type="NCBIfam" id="TIGR00756">
    <property type="entry name" value="PPR"/>
    <property type="match status" value="3"/>
</dbReference>
<evidence type="ECO:0000256" key="5">
    <source>
        <dbReference type="PROSITE-ProRule" id="PRU00708"/>
    </source>
</evidence>
<evidence type="ECO:0000256" key="2">
    <source>
        <dbReference type="ARBA" id="ARBA00022737"/>
    </source>
</evidence>
<reference evidence="6 7" key="1">
    <citation type="journal article" date="2018" name="PLoS Genet.">
        <title>Population sequencing reveals clonal diversity and ancestral inbreeding in the grapevine cultivar Chardonnay.</title>
        <authorList>
            <person name="Roach M.J."/>
            <person name="Johnson D.L."/>
            <person name="Bohlmann J."/>
            <person name="van Vuuren H.J."/>
            <person name="Jones S.J."/>
            <person name="Pretorius I.S."/>
            <person name="Schmidt S.A."/>
            <person name="Borneman A.R."/>
        </authorList>
    </citation>
    <scope>NUCLEOTIDE SEQUENCE [LARGE SCALE GENOMIC DNA]</scope>
    <source>
        <strain evidence="7">cv. Chardonnay</strain>
        <tissue evidence="6">Leaf</tissue>
    </source>
</reference>
<dbReference type="FunFam" id="1.25.40.10:FF:001103">
    <property type="entry name" value="Glycerol-3-phosphate dehydrogenase [NAD(+)]"/>
    <property type="match status" value="1"/>
</dbReference>
<sequence>MITETLSSLLHHCSKTKALRCGLSLHAAVLKTGTQSDVFMSNHVLNMYAKCGHTTFARQVFDEMFEKNLVSWSAMISGYDQAGEPQMAIDLYSQMFLVPNEYVFASVISACASLSALTQGQKIHSRSLKFGYESISFVSNSLISMYMKCNQCSDALSVFTNTPEPNCVSYNALITGFVENQQLERGFEFFKLMRQQGLIPDRFAFMGVLGICTTTENLKRGTELHCQTVKLNLDSTPFIGNVIITMYSELNLIQEAEKAFRLIEEKDVISWNTLIAACSHCDDHAKGLRVFKHMTEETNVRPDDFTFTSALAACAGLASMSHGKQIHAHLMRTRLYQDLGVDNALVNMYAKCGCIGYAYDIFSKMVHHNLVSWNTIIAGFGNHGLGERAVELFEQMNAIGIRPDSVTFIGLLTACNHAGLVDKGQLYFNSMEETYGIAPDIEHFSCLIDMLGRAGRLNEAEEYMRKFPFWNDPVVLVSLLSASRLHGDVVIGERLAKWLLKLQPVTTSPYVLLSNLYASDGMWDSVAEARKRLKGSGLKKEPGHSLIEVNGSVEKFTIGDFTHLRIKEIKGILKTLSWAFYDQLQRQGVHTLMWTGGVKKGRVSEILIQGHNSIENGLEALKSLLAGPLRFLGKQNLKRSCQEERRKFIKSIQATDVSGLLTRKIFLEDFRAHLLLLRKFGRLLLQMSGGHPSLNVGSSTSTDTTFIVLVLKKATIDGVKKFKLTSMEGLLKGRQILDIVLLANEMVIGKHIELIHLLDAHLCNAKGNSEQAWMRVVLGLEVLLLLTRHISFLILVVLTSGAPFKGVFIVVVSAAVWVRIPIYPLADERGKVSSSNGAACLSKVRG</sequence>
<dbReference type="Pfam" id="PF01535">
    <property type="entry name" value="PPR"/>
    <property type="match status" value="4"/>
</dbReference>
<proteinExistence type="predicted"/>
<feature type="repeat" description="PPR" evidence="5">
    <location>
        <begin position="37"/>
        <end position="71"/>
    </location>
</feature>
<keyword evidence="2" id="KW-0677">Repeat</keyword>
<dbReference type="PROSITE" id="PS51375">
    <property type="entry name" value="PPR"/>
    <property type="match status" value="4"/>
</dbReference>
<dbReference type="Pfam" id="PF13041">
    <property type="entry name" value="PPR_2"/>
    <property type="match status" value="3"/>
</dbReference>
<protein>
    <submittedName>
        <fullName evidence="6">Pentatricopeptide repeat-containing protein</fullName>
    </submittedName>
</protein>
<dbReference type="GO" id="GO:0009451">
    <property type="term" value="P:RNA modification"/>
    <property type="evidence" value="ECO:0007669"/>
    <property type="project" value="InterPro"/>
</dbReference>
<dbReference type="InterPro" id="IPR046960">
    <property type="entry name" value="PPR_At4g14850-like_plant"/>
</dbReference>
<evidence type="ECO:0000313" key="7">
    <source>
        <dbReference type="Proteomes" id="UP000288805"/>
    </source>
</evidence>
<dbReference type="FunFam" id="1.25.40.10:FF:003662">
    <property type="entry name" value="Uncharacterized protein"/>
    <property type="match status" value="1"/>
</dbReference>
<comment type="caution">
    <text evidence="6">The sequence shown here is derived from an EMBL/GenBank/DDBJ whole genome shotgun (WGS) entry which is preliminary data.</text>
</comment>
<organism evidence="6 7">
    <name type="scientific">Vitis vinifera</name>
    <name type="common">Grape</name>
    <dbReference type="NCBI Taxonomy" id="29760"/>
    <lineage>
        <taxon>Eukaryota</taxon>
        <taxon>Viridiplantae</taxon>
        <taxon>Streptophyta</taxon>
        <taxon>Embryophyta</taxon>
        <taxon>Tracheophyta</taxon>
        <taxon>Spermatophyta</taxon>
        <taxon>Magnoliopsida</taxon>
        <taxon>eudicotyledons</taxon>
        <taxon>Gunneridae</taxon>
        <taxon>Pentapetalae</taxon>
        <taxon>rosids</taxon>
        <taxon>Vitales</taxon>
        <taxon>Vitaceae</taxon>
        <taxon>Viteae</taxon>
        <taxon>Vitis</taxon>
    </lineage>
</organism>
<evidence type="ECO:0000313" key="6">
    <source>
        <dbReference type="EMBL" id="RVX07709.1"/>
    </source>
</evidence>
<dbReference type="Gene3D" id="1.25.40.10">
    <property type="entry name" value="Tetratricopeptide repeat domain"/>
    <property type="match status" value="4"/>
</dbReference>
<feature type="repeat" description="PPR" evidence="5">
    <location>
        <begin position="369"/>
        <end position="403"/>
    </location>
</feature>
<dbReference type="InterPro" id="IPR011990">
    <property type="entry name" value="TPR-like_helical_dom_sf"/>
</dbReference>
<keyword evidence="3" id="KW-0809">Transit peptide</keyword>
<feature type="repeat" description="PPR" evidence="5">
    <location>
        <begin position="267"/>
        <end position="302"/>
    </location>
</feature>
<comment type="subcellular location">
    <subcellularLocation>
        <location evidence="1">Mitochondrion</location>
    </subcellularLocation>
</comment>
<dbReference type="FunFam" id="1.25.40.10:FF:000351">
    <property type="entry name" value="Pentatricopeptide repeat-containing protein"/>
    <property type="match status" value="1"/>
</dbReference>
<dbReference type="GO" id="GO:0003723">
    <property type="term" value="F:RNA binding"/>
    <property type="evidence" value="ECO:0007669"/>
    <property type="project" value="InterPro"/>
</dbReference>
<dbReference type="GO" id="GO:0005739">
    <property type="term" value="C:mitochondrion"/>
    <property type="evidence" value="ECO:0007669"/>
    <property type="project" value="UniProtKB-SubCell"/>
</dbReference>
<dbReference type="Pfam" id="PF20431">
    <property type="entry name" value="E_motif"/>
    <property type="match status" value="1"/>
</dbReference>
<dbReference type="EMBL" id="QGNW01000044">
    <property type="protein sequence ID" value="RVX07709.1"/>
    <property type="molecule type" value="Genomic_DNA"/>
</dbReference>
<name>A0A438JFI0_VITVI</name>
<accession>A0A438JFI0</accession>
<evidence type="ECO:0000256" key="3">
    <source>
        <dbReference type="ARBA" id="ARBA00022946"/>
    </source>
</evidence>
<dbReference type="AlphaFoldDB" id="A0A438JFI0"/>
<dbReference type="Proteomes" id="UP000288805">
    <property type="component" value="Unassembled WGS sequence"/>
</dbReference>
<evidence type="ECO:0000256" key="1">
    <source>
        <dbReference type="ARBA" id="ARBA00004173"/>
    </source>
</evidence>
<dbReference type="FunFam" id="1.25.40.10:FF:000501">
    <property type="entry name" value="Putative pentatricopeptide repeat-containing protein mitochondrial"/>
    <property type="match status" value="1"/>
</dbReference>
<dbReference type="PANTHER" id="PTHR24015:SF1728">
    <property type="entry name" value="PENTACOTRIPEPTIDE-REPEAT REGION OF PRORP DOMAIN-CONTAINING PROTEIN"/>
    <property type="match status" value="1"/>
</dbReference>
<dbReference type="InterPro" id="IPR046848">
    <property type="entry name" value="E_motif"/>
</dbReference>
<dbReference type="PANTHER" id="PTHR24015">
    <property type="entry name" value="OS07G0578800 PROTEIN-RELATED"/>
    <property type="match status" value="1"/>
</dbReference>